<dbReference type="SUPFAM" id="SSF53098">
    <property type="entry name" value="Ribonuclease H-like"/>
    <property type="match status" value="1"/>
</dbReference>
<evidence type="ECO:0000256" key="5">
    <source>
        <dbReference type="ARBA" id="ARBA00022759"/>
    </source>
</evidence>
<dbReference type="GO" id="GO:0003964">
    <property type="term" value="F:RNA-directed DNA polymerase activity"/>
    <property type="evidence" value="ECO:0007669"/>
    <property type="project" value="UniProtKB-KW"/>
</dbReference>
<evidence type="ECO:0000256" key="4">
    <source>
        <dbReference type="ARBA" id="ARBA00022723"/>
    </source>
</evidence>
<evidence type="ECO:0000256" key="2">
    <source>
        <dbReference type="ARBA" id="ARBA00022695"/>
    </source>
</evidence>
<gene>
    <name evidence="17" type="ORF">O181_066204</name>
</gene>
<dbReference type="InterPro" id="IPR012337">
    <property type="entry name" value="RNaseH-like_sf"/>
</dbReference>
<dbReference type="GO" id="GO:0046872">
    <property type="term" value="F:metal ion binding"/>
    <property type="evidence" value="ECO:0007669"/>
    <property type="project" value="UniProtKB-KW"/>
</dbReference>
<keyword evidence="8" id="KW-0694">RNA-binding</keyword>
<feature type="domain" description="Integrase catalytic" evidence="16">
    <location>
        <begin position="60"/>
        <end position="230"/>
    </location>
</feature>
<evidence type="ECO:0000256" key="12">
    <source>
        <dbReference type="ARBA" id="ARBA00023172"/>
    </source>
</evidence>
<dbReference type="GO" id="GO:0016787">
    <property type="term" value="F:hydrolase activity"/>
    <property type="evidence" value="ECO:0007669"/>
    <property type="project" value="UniProtKB-KW"/>
</dbReference>
<dbReference type="AlphaFoldDB" id="A0A9Q3ET04"/>
<accession>A0A9Q3ET04</accession>
<dbReference type="GO" id="GO:0003887">
    <property type="term" value="F:DNA-directed DNA polymerase activity"/>
    <property type="evidence" value="ECO:0007669"/>
    <property type="project" value="UniProtKB-KW"/>
</dbReference>
<evidence type="ECO:0000313" key="17">
    <source>
        <dbReference type="EMBL" id="MBW0526489.1"/>
    </source>
</evidence>
<evidence type="ECO:0000256" key="1">
    <source>
        <dbReference type="ARBA" id="ARBA00022578"/>
    </source>
</evidence>
<evidence type="ECO:0000256" key="8">
    <source>
        <dbReference type="ARBA" id="ARBA00022884"/>
    </source>
</evidence>
<evidence type="ECO:0000256" key="10">
    <source>
        <dbReference type="ARBA" id="ARBA00022918"/>
    </source>
</evidence>
<evidence type="ECO:0000259" key="16">
    <source>
        <dbReference type="PROSITE" id="PS50994"/>
    </source>
</evidence>
<dbReference type="GO" id="GO:0015074">
    <property type="term" value="P:DNA integration"/>
    <property type="evidence" value="ECO:0007669"/>
    <property type="project" value="UniProtKB-KW"/>
</dbReference>
<evidence type="ECO:0000256" key="13">
    <source>
        <dbReference type="ARBA" id="ARBA00048173"/>
    </source>
</evidence>
<keyword evidence="5" id="KW-0255">Endonuclease</keyword>
<keyword evidence="18" id="KW-1185">Reference proteome</keyword>
<dbReference type="GO" id="GO:0005634">
    <property type="term" value="C:nucleus"/>
    <property type="evidence" value="ECO:0007669"/>
    <property type="project" value="UniProtKB-ARBA"/>
</dbReference>
<dbReference type="PANTHER" id="PTHR42648">
    <property type="entry name" value="TRANSPOSASE, PUTATIVE-RELATED"/>
    <property type="match status" value="1"/>
</dbReference>
<evidence type="ECO:0000256" key="6">
    <source>
        <dbReference type="ARBA" id="ARBA00022801"/>
    </source>
</evidence>
<keyword evidence="11" id="KW-0239">DNA-directed DNA polymerase</keyword>
<protein>
    <recommendedName>
        <fullName evidence="16">Integrase catalytic domain-containing protein</fullName>
    </recommendedName>
</protein>
<evidence type="ECO:0000256" key="9">
    <source>
        <dbReference type="ARBA" id="ARBA00022908"/>
    </source>
</evidence>
<dbReference type="EMBL" id="AVOT02032705">
    <property type="protein sequence ID" value="MBW0526489.1"/>
    <property type="molecule type" value="Genomic_DNA"/>
</dbReference>
<dbReference type="Gene3D" id="3.30.420.10">
    <property type="entry name" value="Ribonuclease H-like superfamily/Ribonuclease H"/>
    <property type="match status" value="1"/>
</dbReference>
<dbReference type="OrthoDB" id="1434891at2759"/>
<keyword evidence="7" id="KW-0460">Magnesium</keyword>
<comment type="catalytic activity">
    <reaction evidence="13">
        <text>DNA(n) + a 2'-deoxyribonucleoside 5'-triphosphate = DNA(n+1) + diphosphate</text>
        <dbReference type="Rhea" id="RHEA:22508"/>
        <dbReference type="Rhea" id="RHEA-COMP:17339"/>
        <dbReference type="Rhea" id="RHEA-COMP:17340"/>
        <dbReference type="ChEBI" id="CHEBI:33019"/>
        <dbReference type="ChEBI" id="CHEBI:61560"/>
        <dbReference type="ChEBI" id="CHEBI:173112"/>
        <dbReference type="EC" id="2.7.7.49"/>
    </reaction>
</comment>
<comment type="caution">
    <text evidence="17">The sequence shown here is derived from an EMBL/GenBank/DDBJ whole genome shotgun (WGS) entry which is preliminary data.</text>
</comment>
<dbReference type="InterPro" id="IPR001584">
    <property type="entry name" value="Integrase_cat-core"/>
</dbReference>
<keyword evidence="2" id="KW-0548">Nucleotidyltransferase</keyword>
<dbReference type="GO" id="GO:0004519">
    <property type="term" value="F:endonuclease activity"/>
    <property type="evidence" value="ECO:0007669"/>
    <property type="project" value="UniProtKB-KW"/>
</dbReference>
<keyword evidence="9" id="KW-0229">DNA integration</keyword>
<evidence type="ECO:0000256" key="7">
    <source>
        <dbReference type="ARBA" id="ARBA00022842"/>
    </source>
</evidence>
<evidence type="ECO:0000256" key="3">
    <source>
        <dbReference type="ARBA" id="ARBA00022722"/>
    </source>
</evidence>
<feature type="region of interest" description="Disordered" evidence="15">
    <location>
        <begin position="363"/>
        <end position="389"/>
    </location>
</feature>
<evidence type="ECO:0000256" key="14">
    <source>
        <dbReference type="ARBA" id="ARBA00049244"/>
    </source>
</evidence>
<name>A0A9Q3ET04_9BASI</name>
<dbReference type="PANTHER" id="PTHR42648:SF11">
    <property type="entry name" value="TRANSPOSON TY4-P GAG-POL POLYPROTEIN"/>
    <property type="match status" value="1"/>
</dbReference>
<keyword evidence="3" id="KW-0540">Nuclease</keyword>
<dbReference type="InterPro" id="IPR039537">
    <property type="entry name" value="Retrotran_Ty1/copia-like"/>
</dbReference>
<evidence type="ECO:0000256" key="15">
    <source>
        <dbReference type="SAM" id="MobiDB-lite"/>
    </source>
</evidence>
<proteinExistence type="predicted"/>
<keyword evidence="4" id="KW-0479">Metal-binding</keyword>
<reference evidence="17" key="1">
    <citation type="submission" date="2021-03" db="EMBL/GenBank/DDBJ databases">
        <title>Draft genome sequence of rust myrtle Austropuccinia psidii MF-1, a brazilian biotype.</title>
        <authorList>
            <person name="Quecine M.C."/>
            <person name="Pachon D.M.R."/>
            <person name="Bonatelli M.L."/>
            <person name="Correr F.H."/>
            <person name="Franceschini L.M."/>
            <person name="Leite T.F."/>
            <person name="Margarido G.R.A."/>
            <person name="Almeida C.A."/>
            <person name="Ferrarezi J.A."/>
            <person name="Labate C.A."/>
        </authorList>
    </citation>
    <scope>NUCLEOTIDE SEQUENCE</scope>
    <source>
        <strain evidence="17">MF-1</strain>
    </source>
</reference>
<dbReference type="InterPro" id="IPR036397">
    <property type="entry name" value="RNaseH_sf"/>
</dbReference>
<keyword evidence="1" id="KW-0815">Transposition</keyword>
<keyword evidence="11" id="KW-0808">Transferase</keyword>
<dbReference type="GO" id="GO:0032196">
    <property type="term" value="P:transposition"/>
    <property type="evidence" value="ECO:0007669"/>
    <property type="project" value="UniProtKB-KW"/>
</dbReference>
<keyword evidence="12" id="KW-0233">DNA recombination</keyword>
<sequence length="389" mass="43214">MNIKYDLPTTFLTTASGTLPWHGRLGHPGPDVLKSLGLSNTEIPCLICETSKSHRFAFNHHVTPASKSLDSINIDMVGPITPPLTSGFRYLLTIVDQSTSFKIIKFLKGKSESFDQFVIVTNYMENQQDKKIKKLTSDQGGEFLNEKFVRLAESCGFIQIFSPPETPESNGYAERCNRTILEKARCLMGTANLPNQYWAEAINTAVFLSNMSPTPSRGNKTPYQLCSNNPPRLYRLRIFGCSGVIYNLKSRCSWKLAPPGQEGVLPGFQNDNTSYQILRLPELKVIVTRNETFNEEIFPCVLGGKSKGVCAVETMPTEQCLDDIDVHPVELNYLLSEQAEASPEGLNLAENLGVQQETTNEQTINDTNPTQEGMDSQQQASNTTGTTRI</sequence>
<evidence type="ECO:0000256" key="11">
    <source>
        <dbReference type="ARBA" id="ARBA00022932"/>
    </source>
</evidence>
<dbReference type="PROSITE" id="PS50994">
    <property type="entry name" value="INTEGRASE"/>
    <property type="match status" value="1"/>
</dbReference>
<evidence type="ECO:0000313" key="18">
    <source>
        <dbReference type="Proteomes" id="UP000765509"/>
    </source>
</evidence>
<comment type="catalytic activity">
    <reaction evidence="14">
        <text>DNA(n) + a 2'-deoxyribonucleoside 5'-triphosphate = DNA(n+1) + diphosphate</text>
        <dbReference type="Rhea" id="RHEA:22508"/>
        <dbReference type="Rhea" id="RHEA-COMP:17339"/>
        <dbReference type="Rhea" id="RHEA-COMP:17340"/>
        <dbReference type="ChEBI" id="CHEBI:33019"/>
        <dbReference type="ChEBI" id="CHEBI:61560"/>
        <dbReference type="ChEBI" id="CHEBI:173112"/>
        <dbReference type="EC" id="2.7.7.7"/>
    </reaction>
</comment>
<keyword evidence="10" id="KW-0695">RNA-directed DNA polymerase</keyword>
<dbReference type="GO" id="GO:0006310">
    <property type="term" value="P:DNA recombination"/>
    <property type="evidence" value="ECO:0007669"/>
    <property type="project" value="UniProtKB-KW"/>
</dbReference>
<keyword evidence="6" id="KW-0378">Hydrolase</keyword>
<dbReference type="GO" id="GO:0003723">
    <property type="term" value="F:RNA binding"/>
    <property type="evidence" value="ECO:0007669"/>
    <property type="project" value="UniProtKB-KW"/>
</dbReference>
<organism evidence="17 18">
    <name type="scientific">Austropuccinia psidii MF-1</name>
    <dbReference type="NCBI Taxonomy" id="1389203"/>
    <lineage>
        <taxon>Eukaryota</taxon>
        <taxon>Fungi</taxon>
        <taxon>Dikarya</taxon>
        <taxon>Basidiomycota</taxon>
        <taxon>Pucciniomycotina</taxon>
        <taxon>Pucciniomycetes</taxon>
        <taxon>Pucciniales</taxon>
        <taxon>Sphaerophragmiaceae</taxon>
        <taxon>Austropuccinia</taxon>
    </lineage>
</organism>
<dbReference type="Proteomes" id="UP000765509">
    <property type="component" value="Unassembled WGS sequence"/>
</dbReference>